<proteinExistence type="predicted"/>
<organism evidence="1 2">
    <name type="scientific">Pyrobaculum calidifontis (strain DSM 21063 / JCM 11548 / VA1)</name>
    <dbReference type="NCBI Taxonomy" id="410359"/>
    <lineage>
        <taxon>Archaea</taxon>
        <taxon>Thermoproteota</taxon>
        <taxon>Thermoprotei</taxon>
        <taxon>Thermoproteales</taxon>
        <taxon>Thermoproteaceae</taxon>
        <taxon>Pyrobaculum</taxon>
    </lineage>
</organism>
<dbReference type="Proteomes" id="UP000001431">
    <property type="component" value="Chromosome"/>
</dbReference>
<evidence type="ECO:0000313" key="2">
    <source>
        <dbReference type="Proteomes" id="UP000001431"/>
    </source>
</evidence>
<name>A3MVQ7_PYRCJ</name>
<dbReference type="STRING" id="410359.Pcal_1300"/>
<reference evidence="1" key="1">
    <citation type="submission" date="2007-02" db="EMBL/GenBank/DDBJ databases">
        <title>Complete sequence of Pyrobaculum calidifontis JCM 11548.</title>
        <authorList>
            <consortium name="US DOE Joint Genome Institute"/>
            <person name="Copeland A."/>
            <person name="Lucas S."/>
            <person name="Lapidus A."/>
            <person name="Barry K."/>
            <person name="Glavina del Rio T."/>
            <person name="Dalin E."/>
            <person name="Tice H."/>
            <person name="Pitluck S."/>
            <person name="Chain P."/>
            <person name="Malfatti S."/>
            <person name="Shin M."/>
            <person name="Vergez L."/>
            <person name="Schmutz J."/>
            <person name="Larimer F."/>
            <person name="Land M."/>
            <person name="Hauser L."/>
            <person name="Kyrpides N."/>
            <person name="Mikhailova N."/>
            <person name="Cozen A.E."/>
            <person name="Fitz-Gibbon S.T."/>
            <person name="House C.H."/>
            <person name="Saltikov C."/>
            <person name="Lowe T.M."/>
            <person name="Richardson P."/>
        </authorList>
    </citation>
    <scope>NUCLEOTIDE SEQUENCE [LARGE SCALE GENOMIC DNA]</scope>
    <source>
        <strain evidence="1">JCM 11548</strain>
    </source>
</reference>
<accession>A3MVQ7</accession>
<dbReference type="KEGG" id="pcl:Pcal_1300"/>
<evidence type="ECO:0000313" key="1">
    <source>
        <dbReference type="EMBL" id="ABO08724.1"/>
    </source>
</evidence>
<sequence length="185" mass="20112">MSSPPLRRAILIFPAGGVEEVGRQWKDLKKYVEARVAEAVAEFELAGEFLEGGLLRGAAGRAFQGWRAALAAAAAVRREALKGEYAGFVKTREGERVEKVDFVVAVMPTSQMKKVAKVLSGDFGDVVVLLTELALDLREFRHSGLDPAGVLSRYADLRDVEDDVRLLVARGREFVEGVRRGLAGG</sequence>
<gene>
    <name evidence="1" type="ordered locus">Pcal_1300</name>
</gene>
<dbReference type="eggNOG" id="arCOG03709">
    <property type="taxonomic scope" value="Archaea"/>
</dbReference>
<dbReference type="Pfam" id="PF05942">
    <property type="entry name" value="PaREP1"/>
    <property type="match status" value="1"/>
</dbReference>
<protein>
    <submittedName>
        <fullName evidence="1">PaREP1 domain containing protein</fullName>
    </submittedName>
</protein>
<dbReference type="InterPro" id="IPR010268">
    <property type="entry name" value="PaREP1"/>
</dbReference>
<dbReference type="EMBL" id="CP000561">
    <property type="protein sequence ID" value="ABO08724.1"/>
    <property type="molecule type" value="Genomic_DNA"/>
</dbReference>
<keyword evidence="2" id="KW-1185">Reference proteome</keyword>
<dbReference type="AlphaFoldDB" id="A3MVQ7"/>
<dbReference type="HOGENOM" id="CLU_118419_1_0_2"/>